<dbReference type="AlphaFoldDB" id="A0A835V8W1"/>
<dbReference type="EMBL" id="JADCNL010000002">
    <property type="protein sequence ID" value="KAG0491829.1"/>
    <property type="molecule type" value="Genomic_DNA"/>
</dbReference>
<keyword evidence="2" id="KW-1185">Reference proteome</keyword>
<gene>
    <name evidence="1" type="ORF">HPP92_005227</name>
</gene>
<sequence>MAAVSRSPPFKAFKQTPLWFHHVCDKLVRIPEDIDKQDCHFWRDSAWGVASVALSARLRASSVFFLAVDGEAREKNRKSYTRRRTERLAFCSARRKKALCSINPVRRPRLDAGIRREVRRKVDYLSCEKLKS</sequence>
<comment type="caution">
    <text evidence="1">The sequence shown here is derived from an EMBL/GenBank/DDBJ whole genome shotgun (WGS) entry which is preliminary data.</text>
</comment>
<protein>
    <submittedName>
        <fullName evidence="1">Uncharacterized protein</fullName>
    </submittedName>
</protein>
<accession>A0A835V8W1</accession>
<dbReference type="Proteomes" id="UP000636800">
    <property type="component" value="Chromosome 2"/>
</dbReference>
<reference evidence="1 2" key="1">
    <citation type="journal article" date="2020" name="Nat. Food">
        <title>A phased Vanilla planifolia genome enables genetic improvement of flavour and production.</title>
        <authorList>
            <person name="Hasing T."/>
            <person name="Tang H."/>
            <person name="Brym M."/>
            <person name="Khazi F."/>
            <person name="Huang T."/>
            <person name="Chambers A.H."/>
        </authorList>
    </citation>
    <scope>NUCLEOTIDE SEQUENCE [LARGE SCALE GENOMIC DNA]</scope>
    <source>
        <tissue evidence="1">Leaf</tissue>
    </source>
</reference>
<proteinExistence type="predicted"/>
<dbReference type="OrthoDB" id="1714967at2759"/>
<name>A0A835V8W1_VANPL</name>
<organism evidence="1 2">
    <name type="scientific">Vanilla planifolia</name>
    <name type="common">Vanilla</name>
    <dbReference type="NCBI Taxonomy" id="51239"/>
    <lineage>
        <taxon>Eukaryota</taxon>
        <taxon>Viridiplantae</taxon>
        <taxon>Streptophyta</taxon>
        <taxon>Embryophyta</taxon>
        <taxon>Tracheophyta</taxon>
        <taxon>Spermatophyta</taxon>
        <taxon>Magnoliopsida</taxon>
        <taxon>Liliopsida</taxon>
        <taxon>Asparagales</taxon>
        <taxon>Orchidaceae</taxon>
        <taxon>Vanilloideae</taxon>
        <taxon>Vanilleae</taxon>
        <taxon>Vanilla</taxon>
    </lineage>
</organism>
<evidence type="ECO:0000313" key="1">
    <source>
        <dbReference type="EMBL" id="KAG0491829.1"/>
    </source>
</evidence>
<evidence type="ECO:0000313" key="2">
    <source>
        <dbReference type="Proteomes" id="UP000636800"/>
    </source>
</evidence>